<name>A0A5Q0L5J6_9ACTN</name>
<dbReference type="EMBL" id="CP045643">
    <property type="protein sequence ID" value="QFZ71996.1"/>
    <property type="molecule type" value="Genomic_DNA"/>
</dbReference>
<dbReference type="PANTHER" id="PTHR33990:SF1">
    <property type="entry name" value="PROTEIN YJDN"/>
    <property type="match status" value="1"/>
</dbReference>
<dbReference type="KEGG" id="sfy:GFH48_00755"/>
<gene>
    <name evidence="2" type="ORF">GFH48_00755</name>
</gene>
<evidence type="ECO:0000313" key="2">
    <source>
        <dbReference type="EMBL" id="QFZ71996.1"/>
    </source>
</evidence>
<evidence type="ECO:0000259" key="1">
    <source>
        <dbReference type="Pfam" id="PF06983"/>
    </source>
</evidence>
<accession>A0A5Q0L5J6</accession>
<protein>
    <submittedName>
        <fullName evidence="2">VOC family protein</fullName>
    </submittedName>
</protein>
<reference evidence="2 3" key="1">
    <citation type="submission" date="2019-10" db="EMBL/GenBank/DDBJ databases">
        <title>A novel species.</title>
        <authorList>
            <person name="Gao J."/>
        </authorList>
    </citation>
    <scope>NUCLEOTIDE SEQUENCE [LARGE SCALE GENOMIC DNA]</scope>
    <source>
        <strain evidence="2 3">QMT-28</strain>
    </source>
</reference>
<dbReference type="Proteomes" id="UP000326179">
    <property type="component" value="Chromosome"/>
</dbReference>
<dbReference type="SUPFAM" id="SSF54593">
    <property type="entry name" value="Glyoxalase/Bleomycin resistance protein/Dihydroxybiphenyl dioxygenase"/>
    <property type="match status" value="1"/>
</dbReference>
<dbReference type="Gene3D" id="3.10.180.10">
    <property type="entry name" value="2,3-Dihydroxybiphenyl 1,2-Dioxygenase, domain 1"/>
    <property type="match status" value="1"/>
</dbReference>
<evidence type="ECO:0000313" key="3">
    <source>
        <dbReference type="Proteomes" id="UP000326179"/>
    </source>
</evidence>
<dbReference type="PANTHER" id="PTHR33990">
    <property type="entry name" value="PROTEIN YJDN-RELATED"/>
    <property type="match status" value="1"/>
</dbReference>
<dbReference type="AlphaFoldDB" id="A0A5Q0L5J6"/>
<keyword evidence="3" id="KW-1185">Reference proteome</keyword>
<dbReference type="RefSeq" id="WP_153286364.1">
    <property type="nucleotide sequence ID" value="NZ_CP045643.1"/>
</dbReference>
<organism evidence="2 3">
    <name type="scientific">Streptomyces fagopyri</name>
    <dbReference type="NCBI Taxonomy" id="2662397"/>
    <lineage>
        <taxon>Bacteria</taxon>
        <taxon>Bacillati</taxon>
        <taxon>Actinomycetota</taxon>
        <taxon>Actinomycetes</taxon>
        <taxon>Kitasatosporales</taxon>
        <taxon>Streptomycetaceae</taxon>
        <taxon>Streptomyces</taxon>
    </lineage>
</organism>
<dbReference type="InterPro" id="IPR029068">
    <property type="entry name" value="Glyas_Bleomycin-R_OHBP_Dase"/>
</dbReference>
<dbReference type="CDD" id="cd06588">
    <property type="entry name" value="PhnB_like"/>
    <property type="match status" value="1"/>
</dbReference>
<sequence length="138" mass="14577">MPARVTPYLNFGGNAREAMEFYHSVFDGTLDITTFADLHGARDAGQENLVAHSMLKGAAGVVLMASDTPTPDAHRPGGSFSVALGGDEAHLTGYWRLLSEGGTVTVPFAKSSWGALHGQCVDKFGTTWLMNVTTGAFS</sequence>
<dbReference type="InterPro" id="IPR028973">
    <property type="entry name" value="PhnB-like"/>
</dbReference>
<proteinExistence type="predicted"/>
<dbReference type="Pfam" id="PF06983">
    <property type="entry name" value="3-dmu-9_3-mt"/>
    <property type="match status" value="1"/>
</dbReference>
<feature type="domain" description="PhnB-like" evidence="1">
    <location>
        <begin position="4"/>
        <end position="128"/>
    </location>
</feature>